<organism evidence="1 2">
    <name type="scientific">Salibacterium halotolerans</name>
    <dbReference type="NCBI Taxonomy" id="1884432"/>
    <lineage>
        <taxon>Bacteria</taxon>
        <taxon>Bacillati</taxon>
        <taxon>Bacillota</taxon>
        <taxon>Bacilli</taxon>
        <taxon>Bacillales</taxon>
        <taxon>Bacillaceae</taxon>
    </lineage>
</organism>
<protein>
    <submittedName>
        <fullName evidence="1">Uncharacterized protein</fullName>
    </submittedName>
</protein>
<keyword evidence="2" id="KW-1185">Reference proteome</keyword>
<evidence type="ECO:0000313" key="1">
    <source>
        <dbReference type="EMBL" id="SFO96311.1"/>
    </source>
</evidence>
<dbReference type="Proteomes" id="UP000198892">
    <property type="component" value="Unassembled WGS sequence"/>
</dbReference>
<reference evidence="2" key="1">
    <citation type="submission" date="2016-10" db="EMBL/GenBank/DDBJ databases">
        <authorList>
            <person name="Varghese N."/>
            <person name="Submissions S."/>
        </authorList>
    </citation>
    <scope>NUCLEOTIDE SEQUENCE [LARGE SCALE GENOMIC DNA]</scope>
    <source>
        <strain evidence="2">S7</strain>
    </source>
</reference>
<proteinExistence type="predicted"/>
<evidence type="ECO:0000313" key="2">
    <source>
        <dbReference type="Proteomes" id="UP000198892"/>
    </source>
</evidence>
<accession>A0A1I5LHV8</accession>
<sequence length="81" mass="9462">MWKNVSVIIHAYVFLVNQMEKVIINDFFVTFSFFHQDEKVLNAETAYGNDIYLKKRFPSSLMTGSAFFRSYYGRGAMLFGI</sequence>
<dbReference type="EMBL" id="FOXD01000001">
    <property type="protein sequence ID" value="SFO96311.1"/>
    <property type="molecule type" value="Genomic_DNA"/>
</dbReference>
<dbReference type="AlphaFoldDB" id="A0A1I5LHV8"/>
<name>A0A1I5LHV8_9BACI</name>
<gene>
    <name evidence="1" type="ORF">SAMN05518683_101233</name>
</gene>